<keyword evidence="3" id="KW-1185">Reference proteome</keyword>
<sequence length="285" mass="31281">MSPSIANTMRRFSRGSSQRRSDNSSASNTVNQGQGQGQITGNEAYTPPLGGSGHQTNPNGGAVTSAGGSGFHHDTSRPISVGSNSSFDFMNRPVSGGLASHQPMPNNSVGGLSRTDQVVLRYFWEDKYADNAKRDLHFLKFPFFGQYPSHAELMPYCEIYHLVKTSPGASIVSLGSANGVYIGFELAQGAQLHIDMDDEWRDISHHRIIFKPYESMLRDPTSDATFKTWPKPLTIEFLEDQYQRWVRDLTSFCWIDEPVRELGSAGANGLGGEGILSEKGSRGEL</sequence>
<dbReference type="Proteomes" id="UP001309876">
    <property type="component" value="Unassembled WGS sequence"/>
</dbReference>
<evidence type="ECO:0000313" key="3">
    <source>
        <dbReference type="Proteomes" id="UP001309876"/>
    </source>
</evidence>
<dbReference type="EMBL" id="JAVRRJ010000001">
    <property type="protein sequence ID" value="KAK5091689.1"/>
    <property type="molecule type" value="Genomic_DNA"/>
</dbReference>
<protein>
    <submittedName>
        <fullName evidence="2">Uncharacterized protein</fullName>
    </submittedName>
</protein>
<gene>
    <name evidence="2" type="ORF">LTR05_001874</name>
</gene>
<feature type="compositionally biased region" description="Low complexity" evidence="1">
    <location>
        <begin position="14"/>
        <end position="27"/>
    </location>
</feature>
<accession>A0AAN7T760</accession>
<evidence type="ECO:0000256" key="1">
    <source>
        <dbReference type="SAM" id="MobiDB-lite"/>
    </source>
</evidence>
<name>A0AAN7T760_9EURO</name>
<organism evidence="2 3">
    <name type="scientific">Lithohypha guttulata</name>
    <dbReference type="NCBI Taxonomy" id="1690604"/>
    <lineage>
        <taxon>Eukaryota</taxon>
        <taxon>Fungi</taxon>
        <taxon>Dikarya</taxon>
        <taxon>Ascomycota</taxon>
        <taxon>Pezizomycotina</taxon>
        <taxon>Eurotiomycetes</taxon>
        <taxon>Chaetothyriomycetidae</taxon>
        <taxon>Chaetothyriales</taxon>
        <taxon>Trichomeriaceae</taxon>
        <taxon>Lithohypha</taxon>
    </lineage>
</organism>
<reference evidence="2 3" key="1">
    <citation type="submission" date="2023-08" db="EMBL/GenBank/DDBJ databases">
        <title>Black Yeasts Isolated from many extreme environments.</title>
        <authorList>
            <person name="Coleine C."/>
            <person name="Stajich J.E."/>
            <person name="Selbmann L."/>
        </authorList>
    </citation>
    <scope>NUCLEOTIDE SEQUENCE [LARGE SCALE GENOMIC DNA]</scope>
    <source>
        <strain evidence="2 3">CCFEE 5910</strain>
    </source>
</reference>
<feature type="region of interest" description="Disordered" evidence="1">
    <location>
        <begin position="1"/>
        <end position="77"/>
    </location>
</feature>
<proteinExistence type="predicted"/>
<evidence type="ECO:0000313" key="2">
    <source>
        <dbReference type="EMBL" id="KAK5091689.1"/>
    </source>
</evidence>
<dbReference type="AlphaFoldDB" id="A0AAN7T760"/>
<comment type="caution">
    <text evidence="2">The sequence shown here is derived from an EMBL/GenBank/DDBJ whole genome shotgun (WGS) entry which is preliminary data.</text>
</comment>